<feature type="compositionally biased region" description="Polar residues" evidence="1">
    <location>
        <begin position="143"/>
        <end position="152"/>
    </location>
</feature>
<comment type="caution">
    <text evidence="2">The sequence shown here is derived from an EMBL/GenBank/DDBJ whole genome shotgun (WGS) entry which is preliminary data.</text>
</comment>
<name>A0AAD2JKS7_9STRA</name>
<evidence type="ECO:0000313" key="2">
    <source>
        <dbReference type="EMBL" id="CAJ1958172.1"/>
    </source>
</evidence>
<keyword evidence="3" id="KW-1185">Reference proteome</keyword>
<organism evidence="2 3">
    <name type="scientific">Cylindrotheca closterium</name>
    <dbReference type="NCBI Taxonomy" id="2856"/>
    <lineage>
        <taxon>Eukaryota</taxon>
        <taxon>Sar</taxon>
        <taxon>Stramenopiles</taxon>
        <taxon>Ochrophyta</taxon>
        <taxon>Bacillariophyta</taxon>
        <taxon>Bacillariophyceae</taxon>
        <taxon>Bacillariophycidae</taxon>
        <taxon>Bacillariales</taxon>
        <taxon>Bacillariaceae</taxon>
        <taxon>Cylindrotheca</taxon>
    </lineage>
</organism>
<gene>
    <name evidence="2" type="ORF">CYCCA115_LOCUS17058</name>
</gene>
<feature type="compositionally biased region" description="Acidic residues" evidence="1">
    <location>
        <begin position="29"/>
        <end position="42"/>
    </location>
</feature>
<evidence type="ECO:0000313" key="3">
    <source>
        <dbReference type="Proteomes" id="UP001295423"/>
    </source>
</evidence>
<accession>A0AAD2JKS7</accession>
<feature type="region of interest" description="Disordered" evidence="1">
    <location>
        <begin position="99"/>
        <end position="152"/>
    </location>
</feature>
<sequence>MSWSAFNQYISEEEKGLKCVWTYNSGDLSESEAAEEAEEEELWNSSRSSFAEERREQEEIKNRPVESEKRVIPKRGLASFYSERDVEIAVNSAVSSALQRARQRHSDGQQAESPGTRRRFVRSSVPSLPQRHFDIPSSSSSSNARTLNQDSC</sequence>
<dbReference type="AlphaFoldDB" id="A0AAD2JKS7"/>
<proteinExistence type="predicted"/>
<reference evidence="2" key="1">
    <citation type="submission" date="2023-08" db="EMBL/GenBank/DDBJ databases">
        <authorList>
            <person name="Audoor S."/>
            <person name="Bilcke G."/>
        </authorList>
    </citation>
    <scope>NUCLEOTIDE SEQUENCE</scope>
</reference>
<dbReference type="Proteomes" id="UP001295423">
    <property type="component" value="Unassembled WGS sequence"/>
</dbReference>
<dbReference type="EMBL" id="CAKOGP040001969">
    <property type="protein sequence ID" value="CAJ1958172.1"/>
    <property type="molecule type" value="Genomic_DNA"/>
</dbReference>
<protein>
    <submittedName>
        <fullName evidence="2">Uncharacterized protein</fullName>
    </submittedName>
</protein>
<evidence type="ECO:0000256" key="1">
    <source>
        <dbReference type="SAM" id="MobiDB-lite"/>
    </source>
</evidence>
<feature type="compositionally biased region" description="Basic and acidic residues" evidence="1">
    <location>
        <begin position="50"/>
        <end position="69"/>
    </location>
</feature>
<feature type="region of interest" description="Disordered" evidence="1">
    <location>
        <begin position="29"/>
        <end position="69"/>
    </location>
</feature>